<evidence type="ECO:0000313" key="3">
    <source>
        <dbReference type="Proteomes" id="UP000284822"/>
    </source>
</evidence>
<name>A0A417Z838_9LACO</name>
<proteinExistence type="predicted"/>
<dbReference type="Gene3D" id="1.20.140.160">
    <property type="match status" value="1"/>
</dbReference>
<comment type="caution">
    <text evidence="2">The sequence shown here is derived from an EMBL/GenBank/DDBJ whole genome shotgun (WGS) entry which is preliminary data.</text>
</comment>
<dbReference type="Pfam" id="PF07374">
    <property type="entry name" value="DUF1492"/>
    <property type="match status" value="1"/>
</dbReference>
<evidence type="ECO:0008006" key="4">
    <source>
        <dbReference type="Google" id="ProtNLM"/>
    </source>
</evidence>
<feature type="coiled-coil region" evidence="1">
    <location>
        <begin position="16"/>
        <end position="91"/>
    </location>
</feature>
<dbReference type="InterPro" id="IPR010861">
    <property type="entry name" value="DUF1492"/>
</dbReference>
<dbReference type="AlphaFoldDB" id="A0A417Z838"/>
<accession>A0A417Z838</accession>
<organism evidence="2 3">
    <name type="scientific">Bombilactobacillus bombi</name>
    <dbReference type="NCBI Taxonomy" id="1303590"/>
    <lineage>
        <taxon>Bacteria</taxon>
        <taxon>Bacillati</taxon>
        <taxon>Bacillota</taxon>
        <taxon>Bacilli</taxon>
        <taxon>Lactobacillales</taxon>
        <taxon>Lactobacillaceae</taxon>
        <taxon>Bombilactobacillus</taxon>
    </lineage>
</organism>
<dbReference type="SUPFAM" id="SSF88659">
    <property type="entry name" value="Sigma3 and sigma4 domains of RNA polymerase sigma factors"/>
    <property type="match status" value="1"/>
</dbReference>
<dbReference type="Proteomes" id="UP000284822">
    <property type="component" value="Unassembled WGS sequence"/>
</dbReference>
<dbReference type="RefSeq" id="WP_118910618.1">
    <property type="nucleotide sequence ID" value="NZ_QOCS01000009.1"/>
</dbReference>
<protein>
    <recommendedName>
        <fullName evidence="4">DUF1492 domain-containing protein</fullName>
    </recommendedName>
</protein>
<reference evidence="2 3" key="1">
    <citation type="submission" date="2018-07" db="EMBL/GenBank/DDBJ databases">
        <title>Genome sequences of six Lactobacillus spp. isolated from bumble bee guts.</title>
        <authorList>
            <person name="Motta E.V.S."/>
            <person name="Moran N.A."/>
        </authorList>
    </citation>
    <scope>NUCLEOTIDE SEQUENCE [LARGE SCALE GENOMIC DNA]</scope>
    <source>
        <strain evidence="2 3">LV-8.1</strain>
    </source>
</reference>
<gene>
    <name evidence="2" type="ORF">DS832_04770</name>
</gene>
<keyword evidence="1" id="KW-0175">Coiled coil</keyword>
<evidence type="ECO:0000256" key="1">
    <source>
        <dbReference type="SAM" id="Coils"/>
    </source>
</evidence>
<sequence>MTEDLFKINKRFLMRYTLIMNKVDRLERKLARLYDRKIAIQAGEITGMPKGGKNITLEDLLVQAESTNERINNHMSKAREIREEIEDVIDNLPNSFQSTVLDMYFIERKSLYEIAQELTYSYRYVNKAYADGVKACKIK</sequence>
<dbReference type="EMBL" id="QOCS01000009">
    <property type="protein sequence ID" value="RHW46804.1"/>
    <property type="molecule type" value="Genomic_DNA"/>
</dbReference>
<evidence type="ECO:0000313" key="2">
    <source>
        <dbReference type="EMBL" id="RHW46804.1"/>
    </source>
</evidence>
<dbReference type="InterPro" id="IPR013324">
    <property type="entry name" value="RNA_pol_sigma_r3/r4-like"/>
</dbReference>